<feature type="domain" description="C2H2-type" evidence="2">
    <location>
        <begin position="5"/>
        <end position="33"/>
    </location>
</feature>
<dbReference type="InterPro" id="IPR013087">
    <property type="entry name" value="Znf_C2H2_type"/>
</dbReference>
<evidence type="ECO:0000313" key="4">
    <source>
        <dbReference type="Proteomes" id="UP001634394"/>
    </source>
</evidence>
<sequence>MFTFRLCPICRQTFKRPSDLRRHLRRLHNLDQDMAETLVAKAKTETRANKRYIDPAFFLPPRVKDKNYGGIASSLSSTLPSSSSSIVPQSSFSKGGTASCNNTCSTTPTLLSDPIPFASVKEVQLPVSLQLCLLCLIFMSLHYPPFEQTLLSLTTKHHVLQRGVSLLLKNLIADTLSSLHYQQQQTRFTNTSVGLRKVKIN</sequence>
<name>A0ABD3WCS3_SINWO</name>
<evidence type="ECO:0000313" key="3">
    <source>
        <dbReference type="EMBL" id="KAL3871038.1"/>
    </source>
</evidence>
<proteinExistence type="predicted"/>
<keyword evidence="1" id="KW-0479">Metal-binding</keyword>
<dbReference type="Proteomes" id="UP001634394">
    <property type="component" value="Unassembled WGS sequence"/>
</dbReference>
<organism evidence="3 4">
    <name type="scientific">Sinanodonta woodiana</name>
    <name type="common">Chinese pond mussel</name>
    <name type="synonym">Anodonta woodiana</name>
    <dbReference type="NCBI Taxonomy" id="1069815"/>
    <lineage>
        <taxon>Eukaryota</taxon>
        <taxon>Metazoa</taxon>
        <taxon>Spiralia</taxon>
        <taxon>Lophotrochozoa</taxon>
        <taxon>Mollusca</taxon>
        <taxon>Bivalvia</taxon>
        <taxon>Autobranchia</taxon>
        <taxon>Heteroconchia</taxon>
        <taxon>Palaeoheterodonta</taxon>
        <taxon>Unionida</taxon>
        <taxon>Unionoidea</taxon>
        <taxon>Unionidae</taxon>
        <taxon>Unioninae</taxon>
        <taxon>Sinanodonta</taxon>
    </lineage>
</organism>
<keyword evidence="1" id="KW-0862">Zinc</keyword>
<dbReference type="GO" id="GO:0008270">
    <property type="term" value="F:zinc ion binding"/>
    <property type="evidence" value="ECO:0007669"/>
    <property type="project" value="UniProtKB-KW"/>
</dbReference>
<dbReference type="PROSITE" id="PS00028">
    <property type="entry name" value="ZINC_FINGER_C2H2_1"/>
    <property type="match status" value="1"/>
</dbReference>
<dbReference type="Gene3D" id="3.30.160.60">
    <property type="entry name" value="Classic Zinc Finger"/>
    <property type="match status" value="1"/>
</dbReference>
<reference evidence="3 4" key="1">
    <citation type="submission" date="2024-11" db="EMBL/GenBank/DDBJ databases">
        <title>Chromosome-level genome assembly of the freshwater bivalve Anodonta woodiana.</title>
        <authorList>
            <person name="Chen X."/>
        </authorList>
    </citation>
    <scope>NUCLEOTIDE SEQUENCE [LARGE SCALE GENOMIC DNA]</scope>
    <source>
        <strain evidence="3">MN2024</strain>
        <tissue evidence="3">Gills</tissue>
    </source>
</reference>
<gene>
    <name evidence="3" type="ORF">ACJMK2_039062</name>
</gene>
<evidence type="ECO:0000256" key="1">
    <source>
        <dbReference type="PROSITE-ProRule" id="PRU00042"/>
    </source>
</evidence>
<dbReference type="AlphaFoldDB" id="A0ABD3WCS3"/>
<dbReference type="PROSITE" id="PS50157">
    <property type="entry name" value="ZINC_FINGER_C2H2_2"/>
    <property type="match status" value="1"/>
</dbReference>
<keyword evidence="4" id="KW-1185">Reference proteome</keyword>
<keyword evidence="1" id="KW-0863">Zinc-finger</keyword>
<protein>
    <recommendedName>
        <fullName evidence="2">C2H2-type domain-containing protein</fullName>
    </recommendedName>
</protein>
<dbReference type="Pfam" id="PF00096">
    <property type="entry name" value="zf-C2H2"/>
    <property type="match status" value="1"/>
</dbReference>
<comment type="caution">
    <text evidence="3">The sequence shown here is derived from an EMBL/GenBank/DDBJ whole genome shotgun (WGS) entry which is preliminary data.</text>
</comment>
<evidence type="ECO:0000259" key="2">
    <source>
        <dbReference type="PROSITE" id="PS50157"/>
    </source>
</evidence>
<accession>A0ABD3WCS3</accession>
<dbReference type="EMBL" id="JBJQND010000007">
    <property type="protein sequence ID" value="KAL3871038.1"/>
    <property type="molecule type" value="Genomic_DNA"/>
</dbReference>